<accession>A0A2J6PQ34</accession>
<gene>
    <name evidence="2" type="ORF">NA56DRAFT_530111</name>
</gene>
<proteinExistence type="predicted"/>
<organism evidence="2 3">
    <name type="scientific">Hyaloscypha hepaticicola</name>
    <dbReference type="NCBI Taxonomy" id="2082293"/>
    <lineage>
        <taxon>Eukaryota</taxon>
        <taxon>Fungi</taxon>
        <taxon>Dikarya</taxon>
        <taxon>Ascomycota</taxon>
        <taxon>Pezizomycotina</taxon>
        <taxon>Leotiomycetes</taxon>
        <taxon>Helotiales</taxon>
        <taxon>Hyaloscyphaceae</taxon>
        <taxon>Hyaloscypha</taxon>
    </lineage>
</organism>
<name>A0A2J6PQ34_9HELO</name>
<evidence type="ECO:0000256" key="1">
    <source>
        <dbReference type="SAM" id="SignalP"/>
    </source>
</evidence>
<protein>
    <recommendedName>
        <fullName evidence="4">Prion-inhibition and propagation HeLo domain-containing protein</fullName>
    </recommendedName>
</protein>
<evidence type="ECO:0000313" key="3">
    <source>
        <dbReference type="Proteomes" id="UP000235672"/>
    </source>
</evidence>
<reference evidence="2 3" key="1">
    <citation type="submission" date="2016-05" db="EMBL/GenBank/DDBJ databases">
        <title>A degradative enzymes factory behind the ericoid mycorrhizal symbiosis.</title>
        <authorList>
            <consortium name="DOE Joint Genome Institute"/>
            <person name="Martino E."/>
            <person name="Morin E."/>
            <person name="Grelet G."/>
            <person name="Kuo A."/>
            <person name="Kohler A."/>
            <person name="Daghino S."/>
            <person name="Barry K."/>
            <person name="Choi C."/>
            <person name="Cichocki N."/>
            <person name="Clum A."/>
            <person name="Copeland A."/>
            <person name="Hainaut M."/>
            <person name="Haridas S."/>
            <person name="Labutti K."/>
            <person name="Lindquist E."/>
            <person name="Lipzen A."/>
            <person name="Khouja H.-R."/>
            <person name="Murat C."/>
            <person name="Ohm R."/>
            <person name="Olson A."/>
            <person name="Spatafora J."/>
            <person name="Veneault-Fourrey C."/>
            <person name="Henrissat B."/>
            <person name="Grigoriev I."/>
            <person name="Martin F."/>
            <person name="Perotto S."/>
        </authorList>
    </citation>
    <scope>NUCLEOTIDE SEQUENCE [LARGE SCALE GENOMIC DNA]</scope>
    <source>
        <strain evidence="2 3">UAMH 7357</strain>
    </source>
</reference>
<dbReference type="OrthoDB" id="3509416at2759"/>
<dbReference type="PANTHER" id="PTHR35186">
    <property type="entry name" value="ANK_REP_REGION DOMAIN-CONTAINING PROTEIN"/>
    <property type="match status" value="1"/>
</dbReference>
<evidence type="ECO:0008006" key="4">
    <source>
        <dbReference type="Google" id="ProtNLM"/>
    </source>
</evidence>
<feature type="signal peptide" evidence="1">
    <location>
        <begin position="1"/>
        <end position="20"/>
    </location>
</feature>
<dbReference type="AlphaFoldDB" id="A0A2J6PQ34"/>
<dbReference type="STRING" id="1745343.A0A2J6PQ34"/>
<keyword evidence="1" id="KW-0732">Signal</keyword>
<feature type="chain" id="PRO_5014417945" description="Prion-inhibition and propagation HeLo domain-containing protein" evidence="1">
    <location>
        <begin position="21"/>
        <end position="252"/>
    </location>
</feature>
<evidence type="ECO:0000313" key="2">
    <source>
        <dbReference type="EMBL" id="PMD16119.1"/>
    </source>
</evidence>
<feature type="non-terminal residue" evidence="2">
    <location>
        <position position="252"/>
    </location>
</feature>
<keyword evidence="3" id="KW-1185">Reference proteome</keyword>
<sequence length="252" mass="29776">MSGIEAAGFVLAAFPLAISALEHYRTTAETLGVFWKIRREYKTWTHSLNICQLAFEQNLEQFLLPLIADENELQRLISEPGSQEWQNPDLETRLRQRLPKSYDLYLESIEHIKEVMNDLKGELGINKPSFQYKLQEDDVSFVSKANFEFQTLRIKMSLNQVKRDKLFEALTDYNNELRDLLDTSDRIAALRQSRGVEKRSAVHKGLWNFWRHADRLYSVLTQSWRCDCKRFHQANLFLQYRTTSKAEFRIMF</sequence>
<dbReference type="EMBL" id="KZ613508">
    <property type="protein sequence ID" value="PMD16119.1"/>
    <property type="molecule type" value="Genomic_DNA"/>
</dbReference>
<dbReference type="PANTHER" id="PTHR35186:SF4">
    <property type="entry name" value="PRION-INHIBITION AND PROPAGATION HELO DOMAIN-CONTAINING PROTEIN"/>
    <property type="match status" value="1"/>
</dbReference>
<dbReference type="Proteomes" id="UP000235672">
    <property type="component" value="Unassembled WGS sequence"/>
</dbReference>